<dbReference type="InterPro" id="IPR036345">
    <property type="entry name" value="ExoRNase_PH_dom2_sf"/>
</dbReference>
<dbReference type="InterPro" id="IPR003029">
    <property type="entry name" value="S1_domain"/>
</dbReference>
<dbReference type="NCBIfam" id="TIGR03591">
    <property type="entry name" value="polynuc_phos"/>
    <property type="match status" value="1"/>
</dbReference>
<dbReference type="InterPro" id="IPR036612">
    <property type="entry name" value="KH_dom_type_1_sf"/>
</dbReference>
<keyword evidence="3 8" id="KW-0808">Transferase</keyword>
<dbReference type="PROSITE" id="PS50126">
    <property type="entry name" value="S1"/>
    <property type="match status" value="1"/>
</dbReference>
<dbReference type="CDD" id="cd11363">
    <property type="entry name" value="RNase_PH_PNPase_1"/>
    <property type="match status" value="1"/>
</dbReference>
<protein>
    <recommendedName>
        <fullName evidence="8">Polyribonucleotide nucleotidyltransferase</fullName>
        <ecNumber evidence="8">2.7.7.8</ecNumber>
    </recommendedName>
    <alternativeName>
        <fullName evidence="8">Polynucleotide phosphorylase</fullName>
        <shortName evidence="8">PNPase</shortName>
    </alternativeName>
</protein>
<dbReference type="Gene3D" id="3.30.1370.10">
    <property type="entry name" value="K Homology domain, type 1"/>
    <property type="match status" value="1"/>
</dbReference>
<dbReference type="EC" id="2.7.7.8" evidence="8"/>
<dbReference type="SUPFAM" id="SSF46915">
    <property type="entry name" value="Polynucleotide phosphorylase/guanosine pentaphosphate synthase (PNPase/GPSI), domain 3"/>
    <property type="match status" value="1"/>
</dbReference>
<gene>
    <name evidence="8" type="primary">pnp</name>
    <name evidence="10" type="ORF">COT79_00270</name>
</gene>
<dbReference type="SMART" id="SM00322">
    <property type="entry name" value="KH"/>
    <property type="match status" value="1"/>
</dbReference>
<name>A0A2M6R9U2_9BACT</name>
<dbReference type="FunFam" id="3.30.1370.10:FF:000001">
    <property type="entry name" value="Polyribonucleotide nucleotidyltransferase"/>
    <property type="match status" value="1"/>
</dbReference>
<evidence type="ECO:0000256" key="4">
    <source>
        <dbReference type="ARBA" id="ARBA00022695"/>
    </source>
</evidence>
<dbReference type="NCBIfam" id="NF008805">
    <property type="entry name" value="PRK11824.1"/>
    <property type="match status" value="1"/>
</dbReference>
<dbReference type="EMBL" id="PEZX01000005">
    <property type="protein sequence ID" value="PIS07257.1"/>
    <property type="molecule type" value="Genomic_DNA"/>
</dbReference>
<evidence type="ECO:0000256" key="3">
    <source>
        <dbReference type="ARBA" id="ARBA00022679"/>
    </source>
</evidence>
<dbReference type="Pfam" id="PF03725">
    <property type="entry name" value="RNase_PH_C"/>
    <property type="match status" value="1"/>
</dbReference>
<reference evidence="11" key="1">
    <citation type="submission" date="2017-09" db="EMBL/GenBank/DDBJ databases">
        <title>Depth-based differentiation of microbial function through sediment-hosted aquifers and enrichment of novel symbionts in the deep terrestrial subsurface.</title>
        <authorList>
            <person name="Probst A.J."/>
            <person name="Ladd B."/>
            <person name="Jarett J.K."/>
            <person name="Geller-Mcgrath D.E."/>
            <person name="Sieber C.M.K."/>
            <person name="Emerson J.B."/>
            <person name="Anantharaman K."/>
            <person name="Thomas B.C."/>
            <person name="Malmstrom R."/>
            <person name="Stieglmeier M."/>
            <person name="Klingl A."/>
            <person name="Woyke T."/>
            <person name="Ryan C.M."/>
            <person name="Banfield J.F."/>
        </authorList>
    </citation>
    <scope>NUCLEOTIDE SEQUENCE [LARGE SCALE GENOMIC DNA]</scope>
</reference>
<dbReference type="GO" id="GO:0000175">
    <property type="term" value="F:3'-5'-RNA exonuclease activity"/>
    <property type="evidence" value="ECO:0007669"/>
    <property type="project" value="TreeGrafter"/>
</dbReference>
<dbReference type="Proteomes" id="UP000231162">
    <property type="component" value="Unassembled WGS sequence"/>
</dbReference>
<dbReference type="GO" id="GO:0006396">
    <property type="term" value="P:RNA processing"/>
    <property type="evidence" value="ECO:0007669"/>
    <property type="project" value="InterPro"/>
</dbReference>
<evidence type="ECO:0000256" key="2">
    <source>
        <dbReference type="ARBA" id="ARBA00022490"/>
    </source>
</evidence>
<feature type="binding site" evidence="8">
    <location>
        <position position="499"/>
    </location>
    <ligand>
        <name>Mg(2+)</name>
        <dbReference type="ChEBI" id="CHEBI:18420"/>
    </ligand>
</feature>
<dbReference type="SUPFAM" id="SSF54211">
    <property type="entry name" value="Ribosomal protein S5 domain 2-like"/>
    <property type="match status" value="2"/>
</dbReference>
<accession>A0A2M6R9U2</accession>
<keyword evidence="2 8" id="KW-0963">Cytoplasm</keyword>
<keyword evidence="6 8" id="KW-0460">Magnesium</keyword>
<dbReference type="Pfam" id="PF03726">
    <property type="entry name" value="PNPase"/>
    <property type="match status" value="1"/>
</dbReference>
<sequence length="716" mass="77424">MKSHTTHSTDSGLKVFKADFGNGELVFETGKLAGLADGSVTVSWGETVILATAVVGVEPREGVDFFPLMVDYEERLYAAGKISGSRFIKREGRPTDNAVLSARLIDRPIRPLFPKSFRNDVQVIITVLSYDEEHSPDTIAIVAASAALTQTIAPFECPVGAARVGCIDGKMVLNPTESQLDVSTLDLVVAGTTDTVMMIEAGAKEIPEATMIEAIEFALAGLQPTIAVQKNFARTDMLTTDASEADIIHEEVKKYIGKKLAGAIKELDPEKRKTAIATFEADVLKNFEGSYKQTDLKVTFNKIVEKEIRELILSHDIRPDGRKLDEVRPLSIEVGLLPRTHGSGLFTRGQTQALTIATLGSPGDEQTVETLEEEGTKRFMHHYNFPPFSTGEVKPMRSVGRREIGHGALAERALKPMIPDRESFPYTIRLVSEILASNGSSSMAATCGSTLALMDAGVPITKPVSGIAMGLITDHEKPYENYKVLTDLQGLEDFAGDMDFKVAGTKDGITAIQLDTKIKGLSMGIIKDTLAAALKGRLFIMEQMLSVIGEPRTELSQYAPRIYTLHIPIDKIGDVIGPGGKNIRKIVDDAGGKEVISIDIEDDGTVLVSSPKKEAADSAIAAIQGQTKEFAIGEVIDGTVEEILKDRFKGNEIGAIINLGGKNTGMVHISEISQDRIETVSSVLKVGDKVKVKVVTIDKERGRVGLSIKQNGNNHE</sequence>
<dbReference type="InterPro" id="IPR012340">
    <property type="entry name" value="NA-bd_OB-fold"/>
</dbReference>
<dbReference type="SUPFAM" id="SSF55666">
    <property type="entry name" value="Ribonuclease PH domain 2-like"/>
    <property type="match status" value="2"/>
</dbReference>
<dbReference type="InterPro" id="IPR015848">
    <property type="entry name" value="PNPase_PH_RNA-bd_bac/org-type"/>
</dbReference>
<dbReference type="Pfam" id="PF00575">
    <property type="entry name" value="S1"/>
    <property type="match status" value="1"/>
</dbReference>
<evidence type="ECO:0000256" key="8">
    <source>
        <dbReference type="HAMAP-Rule" id="MF_01595"/>
    </source>
</evidence>
<organism evidence="10 11">
    <name type="scientific">Candidatus Berkelbacteria bacterium CG10_big_fil_rev_8_21_14_0_10_43_14</name>
    <dbReference type="NCBI Taxonomy" id="1974515"/>
    <lineage>
        <taxon>Bacteria</taxon>
        <taxon>Candidatus Berkelbacteria</taxon>
    </lineage>
</organism>
<dbReference type="PANTHER" id="PTHR11252">
    <property type="entry name" value="POLYRIBONUCLEOTIDE NUCLEOTIDYLTRANSFERASE"/>
    <property type="match status" value="1"/>
</dbReference>
<comment type="caution">
    <text evidence="10">The sequence shown here is derived from an EMBL/GenBank/DDBJ whole genome shotgun (WGS) entry which is preliminary data.</text>
</comment>
<dbReference type="GO" id="GO:0006402">
    <property type="term" value="P:mRNA catabolic process"/>
    <property type="evidence" value="ECO:0007669"/>
    <property type="project" value="UniProtKB-UniRule"/>
</dbReference>
<evidence type="ECO:0000256" key="7">
    <source>
        <dbReference type="ARBA" id="ARBA00022884"/>
    </source>
</evidence>
<evidence type="ECO:0000259" key="9">
    <source>
        <dbReference type="PROSITE" id="PS50126"/>
    </source>
</evidence>
<dbReference type="GO" id="GO:0005829">
    <property type="term" value="C:cytosol"/>
    <property type="evidence" value="ECO:0007669"/>
    <property type="project" value="UniProtKB-ARBA"/>
</dbReference>
<comment type="catalytic activity">
    <reaction evidence="8">
        <text>RNA(n+1) + phosphate = RNA(n) + a ribonucleoside 5'-diphosphate</text>
        <dbReference type="Rhea" id="RHEA:22096"/>
        <dbReference type="Rhea" id="RHEA-COMP:14527"/>
        <dbReference type="Rhea" id="RHEA-COMP:17342"/>
        <dbReference type="ChEBI" id="CHEBI:43474"/>
        <dbReference type="ChEBI" id="CHEBI:57930"/>
        <dbReference type="ChEBI" id="CHEBI:140395"/>
        <dbReference type="EC" id="2.7.7.8"/>
    </reaction>
</comment>
<evidence type="ECO:0000256" key="1">
    <source>
        <dbReference type="ARBA" id="ARBA00007404"/>
    </source>
</evidence>
<dbReference type="SUPFAM" id="SSF50249">
    <property type="entry name" value="Nucleic acid-binding proteins"/>
    <property type="match status" value="1"/>
</dbReference>
<dbReference type="SUPFAM" id="SSF54791">
    <property type="entry name" value="Eukaryotic type KH-domain (KH-domain type I)"/>
    <property type="match status" value="1"/>
</dbReference>
<dbReference type="Pfam" id="PF00013">
    <property type="entry name" value="KH_1"/>
    <property type="match status" value="1"/>
</dbReference>
<dbReference type="InterPro" id="IPR012162">
    <property type="entry name" value="PNPase"/>
</dbReference>
<dbReference type="InterPro" id="IPR027408">
    <property type="entry name" value="PNPase/RNase_PH_dom_sf"/>
</dbReference>
<dbReference type="InterPro" id="IPR036456">
    <property type="entry name" value="PNPase_PH_RNA-bd_sf"/>
</dbReference>
<dbReference type="Pfam" id="PF01138">
    <property type="entry name" value="RNase_PH"/>
    <property type="match status" value="2"/>
</dbReference>
<dbReference type="CDD" id="cd11364">
    <property type="entry name" value="RNase_PH_PNPase_2"/>
    <property type="match status" value="1"/>
</dbReference>
<dbReference type="InterPro" id="IPR004087">
    <property type="entry name" value="KH_dom"/>
</dbReference>
<dbReference type="GO" id="GO:0004654">
    <property type="term" value="F:polyribonucleotide nucleotidyltransferase activity"/>
    <property type="evidence" value="ECO:0007669"/>
    <property type="project" value="UniProtKB-UniRule"/>
</dbReference>
<dbReference type="SMART" id="SM00316">
    <property type="entry name" value="S1"/>
    <property type="match status" value="1"/>
</dbReference>
<comment type="subcellular location">
    <subcellularLocation>
        <location evidence="8">Cytoplasm</location>
    </subcellularLocation>
</comment>
<dbReference type="PIRSF" id="PIRSF005499">
    <property type="entry name" value="PNPase"/>
    <property type="match status" value="1"/>
</dbReference>
<dbReference type="GO" id="GO:0000287">
    <property type="term" value="F:magnesium ion binding"/>
    <property type="evidence" value="ECO:0007669"/>
    <property type="project" value="UniProtKB-UniRule"/>
</dbReference>
<dbReference type="AlphaFoldDB" id="A0A2M6R9U2"/>
<dbReference type="HAMAP" id="MF_01595">
    <property type="entry name" value="PNPase"/>
    <property type="match status" value="1"/>
</dbReference>
<dbReference type="CDD" id="cd02393">
    <property type="entry name" value="KH-I_PNPase"/>
    <property type="match status" value="1"/>
</dbReference>
<dbReference type="Gene3D" id="2.40.50.140">
    <property type="entry name" value="Nucleic acid-binding proteins"/>
    <property type="match status" value="1"/>
</dbReference>
<keyword evidence="7 8" id="KW-0694">RNA-binding</keyword>
<keyword evidence="4 8" id="KW-0548">Nucleotidyltransferase</keyword>
<keyword evidence="5 8" id="KW-0479">Metal-binding</keyword>
<proteinExistence type="inferred from homology"/>
<comment type="similarity">
    <text evidence="1 8">Belongs to the polyribonucleotide nucleotidyltransferase family.</text>
</comment>
<comment type="cofactor">
    <cofactor evidence="8">
        <name>Mg(2+)</name>
        <dbReference type="ChEBI" id="CHEBI:18420"/>
    </cofactor>
</comment>
<dbReference type="InterPro" id="IPR015847">
    <property type="entry name" value="ExoRNase_PH_dom2"/>
</dbReference>
<feature type="domain" description="S1 motif" evidence="9">
    <location>
        <begin position="633"/>
        <end position="709"/>
    </location>
</feature>
<dbReference type="FunFam" id="3.30.230.70:FF:000001">
    <property type="entry name" value="Polyribonucleotide nucleotidyltransferase"/>
    <property type="match status" value="1"/>
</dbReference>
<evidence type="ECO:0000313" key="10">
    <source>
        <dbReference type="EMBL" id="PIS07257.1"/>
    </source>
</evidence>
<feature type="binding site" evidence="8">
    <location>
        <position position="493"/>
    </location>
    <ligand>
        <name>Mg(2+)</name>
        <dbReference type="ChEBI" id="CHEBI:18420"/>
    </ligand>
</feature>
<dbReference type="FunFam" id="3.30.230.70:FF:000002">
    <property type="entry name" value="Polyribonucleotide nucleotidyltransferase"/>
    <property type="match status" value="1"/>
</dbReference>
<dbReference type="PROSITE" id="PS50084">
    <property type="entry name" value="KH_TYPE_1"/>
    <property type="match status" value="1"/>
</dbReference>
<dbReference type="InterPro" id="IPR004088">
    <property type="entry name" value="KH_dom_type_1"/>
</dbReference>
<dbReference type="PANTHER" id="PTHR11252:SF0">
    <property type="entry name" value="POLYRIBONUCLEOTIDE NUCLEOTIDYLTRANSFERASE 1, MITOCHONDRIAL"/>
    <property type="match status" value="1"/>
</dbReference>
<dbReference type="InterPro" id="IPR001247">
    <property type="entry name" value="ExoRNase_PH_dom1"/>
</dbReference>
<evidence type="ECO:0000256" key="5">
    <source>
        <dbReference type="ARBA" id="ARBA00022723"/>
    </source>
</evidence>
<dbReference type="InterPro" id="IPR020568">
    <property type="entry name" value="Ribosomal_Su5_D2-typ_SF"/>
</dbReference>
<evidence type="ECO:0000313" key="11">
    <source>
        <dbReference type="Proteomes" id="UP000231162"/>
    </source>
</evidence>
<comment type="function">
    <text evidence="8">Involved in mRNA degradation. Catalyzes the phosphorolysis of single-stranded polyribonucleotides processively in the 3'- to 5'-direction.</text>
</comment>
<dbReference type="Gene3D" id="3.30.230.70">
    <property type="entry name" value="GHMP Kinase, N-terminal domain"/>
    <property type="match status" value="2"/>
</dbReference>
<evidence type="ECO:0000256" key="6">
    <source>
        <dbReference type="ARBA" id="ARBA00022842"/>
    </source>
</evidence>
<dbReference type="GO" id="GO:0003723">
    <property type="term" value="F:RNA binding"/>
    <property type="evidence" value="ECO:0007669"/>
    <property type="project" value="UniProtKB-UniRule"/>
</dbReference>